<evidence type="ECO:0000259" key="4">
    <source>
        <dbReference type="Pfam" id="PF00294"/>
    </source>
</evidence>
<keyword evidence="1" id="KW-0808">Transferase</keyword>
<dbReference type="InterPro" id="IPR029056">
    <property type="entry name" value="Ribokinase-like"/>
</dbReference>
<evidence type="ECO:0000313" key="6">
    <source>
        <dbReference type="Proteomes" id="UP001143349"/>
    </source>
</evidence>
<dbReference type="Pfam" id="PF00294">
    <property type="entry name" value="PfkB"/>
    <property type="match status" value="1"/>
</dbReference>
<keyword evidence="6" id="KW-1185">Reference proteome</keyword>
<proteinExistence type="predicted"/>
<protein>
    <submittedName>
        <fullName evidence="5">Kinase</fullName>
    </submittedName>
</protein>
<name>A0AAD3NY87_9RHOB</name>
<reference evidence="5" key="1">
    <citation type="journal article" date="2014" name="Int. J. Syst. Evol. Microbiol.">
        <title>Complete genome sequence of Corynebacterium casei LMG S-19264T (=DSM 44701T), isolated from a smear-ripened cheese.</title>
        <authorList>
            <consortium name="US DOE Joint Genome Institute (JGI-PGF)"/>
            <person name="Walter F."/>
            <person name="Albersmeier A."/>
            <person name="Kalinowski J."/>
            <person name="Ruckert C."/>
        </authorList>
    </citation>
    <scope>NUCLEOTIDE SEQUENCE</scope>
    <source>
        <strain evidence="5">VKM B-2222</strain>
    </source>
</reference>
<gene>
    <name evidence="5" type="ORF">GCM10017635_15880</name>
</gene>
<dbReference type="Proteomes" id="UP001143349">
    <property type="component" value="Unassembled WGS sequence"/>
</dbReference>
<dbReference type="InterPro" id="IPR011611">
    <property type="entry name" value="PfkB_dom"/>
</dbReference>
<dbReference type="Gene3D" id="3.40.1190.20">
    <property type="match status" value="1"/>
</dbReference>
<evidence type="ECO:0000313" key="5">
    <source>
        <dbReference type="EMBL" id="GLK64117.1"/>
    </source>
</evidence>
<dbReference type="PANTHER" id="PTHR10584:SF166">
    <property type="entry name" value="RIBOKINASE"/>
    <property type="match status" value="1"/>
</dbReference>
<dbReference type="EMBL" id="BSFH01000024">
    <property type="protein sequence ID" value="GLK64117.1"/>
    <property type="molecule type" value="Genomic_DNA"/>
</dbReference>
<evidence type="ECO:0000256" key="1">
    <source>
        <dbReference type="ARBA" id="ARBA00022679"/>
    </source>
</evidence>
<dbReference type="PANTHER" id="PTHR10584">
    <property type="entry name" value="SUGAR KINASE"/>
    <property type="match status" value="1"/>
</dbReference>
<dbReference type="AlphaFoldDB" id="A0AAD3NY87"/>
<reference evidence="5" key="2">
    <citation type="submission" date="2023-01" db="EMBL/GenBank/DDBJ databases">
        <authorList>
            <person name="Sun Q."/>
            <person name="Evtushenko L."/>
        </authorList>
    </citation>
    <scope>NUCLEOTIDE SEQUENCE</scope>
    <source>
        <strain evidence="5">VKM B-2222</strain>
    </source>
</reference>
<comment type="caution">
    <text evidence="5">The sequence shown here is derived from an EMBL/GenBank/DDBJ whole genome shotgun (WGS) entry which is preliminary data.</text>
</comment>
<evidence type="ECO:0000256" key="2">
    <source>
        <dbReference type="ARBA" id="ARBA00022777"/>
    </source>
</evidence>
<organism evidence="5 6">
    <name type="scientific">Paracoccus kondratievae</name>
    <dbReference type="NCBI Taxonomy" id="135740"/>
    <lineage>
        <taxon>Bacteria</taxon>
        <taxon>Pseudomonadati</taxon>
        <taxon>Pseudomonadota</taxon>
        <taxon>Alphaproteobacteria</taxon>
        <taxon>Rhodobacterales</taxon>
        <taxon>Paracoccaceae</taxon>
        <taxon>Paracoccus</taxon>
    </lineage>
</organism>
<feature type="region of interest" description="Disordered" evidence="3">
    <location>
        <begin position="232"/>
        <end position="252"/>
    </location>
</feature>
<dbReference type="PROSITE" id="PS00583">
    <property type="entry name" value="PFKB_KINASES_1"/>
    <property type="match status" value="1"/>
</dbReference>
<dbReference type="GO" id="GO:0016301">
    <property type="term" value="F:kinase activity"/>
    <property type="evidence" value="ECO:0007669"/>
    <property type="project" value="UniProtKB-KW"/>
</dbReference>
<dbReference type="RefSeq" id="WP_010392317.1">
    <property type="nucleotide sequence ID" value="NZ_BSFH01000024.1"/>
</dbReference>
<keyword evidence="2 5" id="KW-0418">Kinase</keyword>
<sequence>MTIPPRILCLGAMLWDVIGHSATRIEPGDDLPGRITRQPGGVALNVALALARQGLAPAMLAAIGRDAPGDALIVEAQGRGVDTRWLYRDDGFETDSYIAIESPDGLVAAIADARALETAGGAILAPLRDGRLGDVARPWQGTLVIDGNLTAEILAGIADDRCLAGADLRIVPASPDKAPRLQQLITHPRATFHLNRAEAEMLAGRTFDHALDAAEAVVALGARRVLVTDGPRPAADAARGEPGLSKAPPPLATRRVTGAGDTFLAAHLAAELRGADRAKALECALSAASAHVSGKDLP</sequence>
<dbReference type="InterPro" id="IPR002173">
    <property type="entry name" value="Carboh/pur_kinase_PfkB_CS"/>
</dbReference>
<evidence type="ECO:0000256" key="3">
    <source>
        <dbReference type="SAM" id="MobiDB-lite"/>
    </source>
</evidence>
<feature type="domain" description="Carbohydrate kinase PfkB" evidence="4">
    <location>
        <begin position="6"/>
        <end position="293"/>
    </location>
</feature>
<accession>A0AAD3NY87</accession>
<dbReference type="SUPFAM" id="SSF53613">
    <property type="entry name" value="Ribokinase-like"/>
    <property type="match status" value="1"/>
</dbReference>